<evidence type="ECO:0000313" key="5">
    <source>
        <dbReference type="EMBL" id="KAK7582251.1"/>
    </source>
</evidence>
<reference evidence="5 6" key="1">
    <citation type="submission" date="2024-03" db="EMBL/GenBank/DDBJ databases">
        <title>Adaptation during the transition from Ophiocordyceps entomopathogen to insect associate is accompanied by gene loss and intensified selection.</title>
        <authorList>
            <person name="Ward C.M."/>
            <person name="Onetto C.A."/>
            <person name="Borneman A.R."/>
        </authorList>
    </citation>
    <scope>NUCLEOTIDE SEQUENCE [LARGE SCALE GENOMIC DNA]</scope>
    <source>
        <strain evidence="5">AWRI1</strain>
        <tissue evidence="5">Single Adult Female</tissue>
    </source>
</reference>
<dbReference type="InterPro" id="IPR051487">
    <property type="entry name" value="Ser/Thr_Proteases_Immune/Dev"/>
</dbReference>
<dbReference type="PANTHER" id="PTHR24256">
    <property type="entry name" value="TRYPTASE-RELATED"/>
    <property type="match status" value="1"/>
</dbReference>
<dbReference type="SUPFAM" id="SSF50494">
    <property type="entry name" value="Trypsin-like serine proteases"/>
    <property type="match status" value="2"/>
</dbReference>
<feature type="region of interest" description="Disordered" evidence="3">
    <location>
        <begin position="193"/>
        <end position="223"/>
    </location>
</feature>
<dbReference type="AlphaFoldDB" id="A0AAN9Y2V2"/>
<dbReference type="EMBL" id="JBBCAQ010000033">
    <property type="protein sequence ID" value="KAK7582251.1"/>
    <property type="molecule type" value="Genomic_DNA"/>
</dbReference>
<dbReference type="InterPro" id="IPR018114">
    <property type="entry name" value="TRYPSIN_HIS"/>
</dbReference>
<proteinExistence type="inferred from homology"/>
<dbReference type="PROSITE" id="PS50240">
    <property type="entry name" value="TRYPSIN_DOM"/>
    <property type="match status" value="1"/>
</dbReference>
<keyword evidence="1" id="KW-1015">Disulfide bond</keyword>
<gene>
    <name evidence="5" type="ORF">V9T40_013696</name>
</gene>
<evidence type="ECO:0000256" key="2">
    <source>
        <dbReference type="ARBA" id="ARBA00024195"/>
    </source>
</evidence>
<feature type="compositionally biased region" description="Polar residues" evidence="3">
    <location>
        <begin position="214"/>
        <end position="223"/>
    </location>
</feature>
<dbReference type="FunFam" id="2.40.10.10:FF:000068">
    <property type="entry name" value="transmembrane protease serine 2"/>
    <property type="match status" value="1"/>
</dbReference>
<protein>
    <recommendedName>
        <fullName evidence="4">Peptidase S1 domain-containing protein</fullName>
    </recommendedName>
</protein>
<dbReference type="InterPro" id="IPR009003">
    <property type="entry name" value="Peptidase_S1_PA"/>
</dbReference>
<dbReference type="Gene3D" id="2.40.10.10">
    <property type="entry name" value="Trypsin-like serine proteases"/>
    <property type="match status" value="3"/>
</dbReference>
<evidence type="ECO:0000259" key="4">
    <source>
        <dbReference type="PROSITE" id="PS50240"/>
    </source>
</evidence>
<dbReference type="FunFam" id="2.40.10.10:FF:000002">
    <property type="entry name" value="Transmembrane protease serine"/>
    <property type="match status" value="1"/>
</dbReference>
<dbReference type="InterPro" id="IPR001314">
    <property type="entry name" value="Peptidase_S1A"/>
</dbReference>
<dbReference type="GO" id="GO:0004252">
    <property type="term" value="F:serine-type endopeptidase activity"/>
    <property type="evidence" value="ECO:0007669"/>
    <property type="project" value="InterPro"/>
</dbReference>
<dbReference type="PRINTS" id="PR00722">
    <property type="entry name" value="CHYMOTRYPSIN"/>
</dbReference>
<dbReference type="SMART" id="SM00020">
    <property type="entry name" value="Tryp_SPc"/>
    <property type="match status" value="1"/>
</dbReference>
<dbReference type="Proteomes" id="UP001367676">
    <property type="component" value="Unassembled WGS sequence"/>
</dbReference>
<comment type="similarity">
    <text evidence="2">Belongs to the peptidase S1 family. CLIP subfamily.</text>
</comment>
<evidence type="ECO:0000256" key="1">
    <source>
        <dbReference type="ARBA" id="ARBA00023157"/>
    </source>
</evidence>
<dbReference type="InterPro" id="IPR001254">
    <property type="entry name" value="Trypsin_dom"/>
</dbReference>
<comment type="caution">
    <text evidence="5">The sequence shown here is derived from an EMBL/GenBank/DDBJ whole genome shotgun (WGS) entry which is preliminary data.</text>
</comment>
<evidence type="ECO:0000313" key="6">
    <source>
        <dbReference type="Proteomes" id="UP001367676"/>
    </source>
</evidence>
<name>A0AAN9Y2V2_9HEMI</name>
<sequence>MPSNPSNAIKLTRIANMVKRGCKGKHIPSFKPIDLVFIVWHWKNDEITACITVTFPGSLGGPSSYRQKPRKPVTNGTIITTRFGDDGSPKEQCQCISFWLCDATKLYDDPNDPKPCGDPQLVCCKQPYFDSPESFGNHDSTYLSDGYQTCSEGVCVESNECKNYGAGKLDFRTNSCSEHQVCCPKADVIKKETNENGTPPPKEGYTPGTDKPSSELTGGESSKPSCVCVPPTHCVNYGQGILQMRLSKCGEHEICCSKVDIIVPPGPTEIPSFPSKPKYECGYKKGDPLANRIANTSPDENSEFGEFPWMSLILKKTSEGVAVVCGASLLAADLLLTAAHCVDKIDKESLIIRVGEHDTYLPSNLEKAPHEDGYVADIYIPNNYRADVAFNDLAIIKVKEPFQFRENVVPICSPLSSPEYGSPDIYDPHRCLATGWGKDAYSKSAKLSKVLKKVDLLIVPNEECQRALRKTRLGSTFTLHESFICAGGQPGKDTCKGDGGGPLICALKSDPTRYVQVGVTSWGIDCAKNYPAVYASVLYNKDWLRTEPNLHSIFERRSIFSDCPIGMVKCPPNKVLPNVISTTPSPTSAPSVAQDCSCTPPVYCNADFGANTLQEKMFQCDLAEICCPTDLIQTVLDVSTQPPSTTIECGIKKEVIYNKLAGAAETVFGEFPWMVVILERENNKEKVKCGASLVSTNLVLTAAHCVQ</sequence>
<dbReference type="InterPro" id="IPR043504">
    <property type="entry name" value="Peptidase_S1_PA_chymotrypsin"/>
</dbReference>
<keyword evidence="6" id="KW-1185">Reference proteome</keyword>
<dbReference type="PROSITE" id="PS00134">
    <property type="entry name" value="TRYPSIN_HIS"/>
    <property type="match status" value="2"/>
</dbReference>
<dbReference type="GO" id="GO:0006508">
    <property type="term" value="P:proteolysis"/>
    <property type="evidence" value="ECO:0007669"/>
    <property type="project" value="InterPro"/>
</dbReference>
<organism evidence="5 6">
    <name type="scientific">Parthenolecanium corni</name>
    <dbReference type="NCBI Taxonomy" id="536013"/>
    <lineage>
        <taxon>Eukaryota</taxon>
        <taxon>Metazoa</taxon>
        <taxon>Ecdysozoa</taxon>
        <taxon>Arthropoda</taxon>
        <taxon>Hexapoda</taxon>
        <taxon>Insecta</taxon>
        <taxon>Pterygota</taxon>
        <taxon>Neoptera</taxon>
        <taxon>Paraneoptera</taxon>
        <taxon>Hemiptera</taxon>
        <taxon>Sternorrhyncha</taxon>
        <taxon>Coccoidea</taxon>
        <taxon>Coccidae</taxon>
        <taxon>Parthenolecanium</taxon>
    </lineage>
</organism>
<dbReference type="CDD" id="cd00190">
    <property type="entry name" value="Tryp_SPc"/>
    <property type="match status" value="1"/>
</dbReference>
<dbReference type="Pfam" id="PF00089">
    <property type="entry name" value="Trypsin"/>
    <property type="match status" value="2"/>
</dbReference>
<feature type="domain" description="Peptidase S1" evidence="4">
    <location>
        <begin position="293"/>
        <end position="549"/>
    </location>
</feature>
<evidence type="ECO:0000256" key="3">
    <source>
        <dbReference type="SAM" id="MobiDB-lite"/>
    </source>
</evidence>
<accession>A0AAN9Y2V2</accession>